<organism evidence="9 10">
    <name type="scientific">Rhizobium oryzihabitans</name>
    <dbReference type="NCBI Taxonomy" id="2267833"/>
    <lineage>
        <taxon>Bacteria</taxon>
        <taxon>Pseudomonadati</taxon>
        <taxon>Pseudomonadota</taxon>
        <taxon>Alphaproteobacteria</taxon>
        <taxon>Hyphomicrobiales</taxon>
        <taxon>Rhizobiaceae</taxon>
        <taxon>Rhizobium/Agrobacterium group</taxon>
        <taxon>Rhizobium</taxon>
    </lineage>
</organism>
<dbReference type="GO" id="GO:0055085">
    <property type="term" value="P:transmembrane transport"/>
    <property type="evidence" value="ECO:0007669"/>
    <property type="project" value="InterPro"/>
</dbReference>
<feature type="transmembrane region" description="Helical" evidence="7">
    <location>
        <begin position="80"/>
        <end position="101"/>
    </location>
</feature>
<dbReference type="InterPro" id="IPR051393">
    <property type="entry name" value="ABC_transporter_permease"/>
</dbReference>
<protein>
    <submittedName>
        <fullName evidence="9">Sugar ABC transporter permease</fullName>
    </submittedName>
</protein>
<feature type="domain" description="ABC transmembrane type-1" evidence="8">
    <location>
        <begin position="76"/>
        <end position="289"/>
    </location>
</feature>
<evidence type="ECO:0000256" key="6">
    <source>
        <dbReference type="ARBA" id="ARBA00023136"/>
    </source>
</evidence>
<feature type="transmembrane region" description="Helical" evidence="7">
    <location>
        <begin position="211"/>
        <end position="233"/>
    </location>
</feature>
<gene>
    <name evidence="9" type="ORF">G3A56_01000</name>
</gene>
<dbReference type="PANTHER" id="PTHR30193">
    <property type="entry name" value="ABC TRANSPORTER PERMEASE PROTEIN"/>
    <property type="match status" value="1"/>
</dbReference>
<dbReference type="Gene3D" id="1.10.3720.10">
    <property type="entry name" value="MetI-like"/>
    <property type="match status" value="1"/>
</dbReference>
<keyword evidence="10" id="KW-1185">Reference proteome</keyword>
<keyword evidence="3" id="KW-1003">Cell membrane</keyword>
<keyword evidence="2 7" id="KW-0813">Transport</keyword>
<comment type="similarity">
    <text evidence="7">Belongs to the binding-protein-dependent transport system permease family.</text>
</comment>
<feature type="transmembrane region" description="Helical" evidence="7">
    <location>
        <begin position="113"/>
        <end position="133"/>
    </location>
</feature>
<keyword evidence="6 7" id="KW-0472">Membrane</keyword>
<accession>A0A7L5BD13</accession>
<feature type="transmembrane region" description="Helical" evidence="7">
    <location>
        <begin position="12"/>
        <end position="45"/>
    </location>
</feature>
<evidence type="ECO:0000313" key="9">
    <source>
        <dbReference type="EMBL" id="QIB36755.1"/>
    </source>
</evidence>
<dbReference type="AlphaFoldDB" id="A0A7L5BD13"/>
<dbReference type="EMBL" id="CP048632">
    <property type="protein sequence ID" value="QIB36755.1"/>
    <property type="molecule type" value="Genomic_DNA"/>
</dbReference>
<dbReference type="KEGG" id="roy:G3A56_01000"/>
<keyword evidence="4 7" id="KW-0812">Transmembrane</keyword>
<name>A0A7L5BD13_9HYPH</name>
<dbReference type="SUPFAM" id="SSF161098">
    <property type="entry name" value="MetI-like"/>
    <property type="match status" value="1"/>
</dbReference>
<dbReference type="PANTHER" id="PTHR30193:SF37">
    <property type="entry name" value="INNER MEMBRANE ABC TRANSPORTER PERMEASE PROTEIN YCJO"/>
    <property type="match status" value="1"/>
</dbReference>
<keyword evidence="5 7" id="KW-1133">Transmembrane helix</keyword>
<evidence type="ECO:0000256" key="2">
    <source>
        <dbReference type="ARBA" id="ARBA00022448"/>
    </source>
</evidence>
<evidence type="ECO:0000256" key="4">
    <source>
        <dbReference type="ARBA" id="ARBA00022692"/>
    </source>
</evidence>
<evidence type="ECO:0000256" key="3">
    <source>
        <dbReference type="ARBA" id="ARBA00022475"/>
    </source>
</evidence>
<dbReference type="RefSeq" id="WP_082182506.1">
    <property type="nucleotide sequence ID" value="NZ_CP048632.1"/>
</dbReference>
<proteinExistence type="inferred from homology"/>
<evidence type="ECO:0000256" key="7">
    <source>
        <dbReference type="RuleBase" id="RU363032"/>
    </source>
</evidence>
<dbReference type="Proteomes" id="UP000464865">
    <property type="component" value="Chromosome M15-11"/>
</dbReference>
<dbReference type="InterPro" id="IPR035906">
    <property type="entry name" value="MetI-like_sf"/>
</dbReference>
<dbReference type="GO" id="GO:0005886">
    <property type="term" value="C:plasma membrane"/>
    <property type="evidence" value="ECO:0007669"/>
    <property type="project" value="UniProtKB-SubCell"/>
</dbReference>
<evidence type="ECO:0000256" key="5">
    <source>
        <dbReference type="ARBA" id="ARBA00022989"/>
    </source>
</evidence>
<evidence type="ECO:0000313" key="10">
    <source>
        <dbReference type="Proteomes" id="UP000464865"/>
    </source>
</evidence>
<evidence type="ECO:0000259" key="8">
    <source>
        <dbReference type="PROSITE" id="PS50928"/>
    </source>
</evidence>
<dbReference type="CDD" id="cd06261">
    <property type="entry name" value="TM_PBP2"/>
    <property type="match status" value="1"/>
</dbReference>
<evidence type="ECO:0000256" key="1">
    <source>
        <dbReference type="ARBA" id="ARBA00004651"/>
    </source>
</evidence>
<dbReference type="InterPro" id="IPR000515">
    <property type="entry name" value="MetI-like"/>
</dbReference>
<reference evidence="9 10" key="1">
    <citation type="submission" date="2020-02" db="EMBL/GenBank/DDBJ databases">
        <title>Plant-Promoting Endophytic Bacterium Rhizobium oryzihabitans sp. nov., Isolated from the Root of Rice.</title>
        <authorList>
            <person name="zhao J."/>
            <person name="Zhang G."/>
        </authorList>
    </citation>
    <scope>NUCLEOTIDE SEQUENCE [LARGE SCALE GENOMIC DNA]</scope>
    <source>
        <strain evidence="9 10">M15</strain>
    </source>
</reference>
<sequence length="300" mass="32689">MLLSVRVSASGPGFAALAYLFAGPAFFLLTATTILPVLTVFALSFTDYELGSVAVRFIGLSHYAQLLQDPYFWRALNNSAIYTAIVVPGSVVLALVLALLVHGRTTTRRFYEIIYFLPVTGTLTAMSIVWSFLLNGRIGPLAQLMASVGLTPIDFFANADYALFGLAIIGIWHLVGFNLVLFLAGLATVSKELQEASRLDGVDGFFDRLRYVVWPLLSPTTIVVVMLSSIQAFQVFDTVAVLTRGGPNGATDMLLYKVYSETFEALKIGYGSALTVVFLALLAAFSIVQAFLLDKRAHYR</sequence>
<feature type="transmembrane region" description="Helical" evidence="7">
    <location>
        <begin position="268"/>
        <end position="293"/>
    </location>
</feature>
<feature type="transmembrane region" description="Helical" evidence="7">
    <location>
        <begin position="161"/>
        <end position="190"/>
    </location>
</feature>
<comment type="subcellular location">
    <subcellularLocation>
        <location evidence="1 7">Cell membrane</location>
        <topology evidence="1 7">Multi-pass membrane protein</topology>
    </subcellularLocation>
</comment>
<dbReference type="PROSITE" id="PS50928">
    <property type="entry name" value="ABC_TM1"/>
    <property type="match status" value="1"/>
</dbReference>
<dbReference type="Pfam" id="PF00528">
    <property type="entry name" value="BPD_transp_1"/>
    <property type="match status" value="1"/>
</dbReference>